<reference evidence="3 4" key="2">
    <citation type="submission" date="2019-05" db="EMBL/GenBank/DDBJ databases">
        <authorList>
            <person name="Suflita J.M."/>
            <person name="Marks C.R."/>
        </authorList>
    </citation>
    <scope>NUCLEOTIDE SEQUENCE [LARGE SCALE GENOMIC DNA]</scope>
    <source>
        <strain evidence="3 4">ALDC</strain>
    </source>
</reference>
<dbReference type="GO" id="GO:0016758">
    <property type="term" value="F:hexosyltransferase activity"/>
    <property type="evidence" value="ECO:0007669"/>
    <property type="project" value="TreeGrafter"/>
</dbReference>
<dbReference type="CDD" id="cd03811">
    <property type="entry name" value="GT4_GT28_WabH-like"/>
    <property type="match status" value="1"/>
</dbReference>
<protein>
    <submittedName>
        <fullName evidence="3">Glycosyltransferase</fullName>
    </submittedName>
</protein>
<dbReference type="PANTHER" id="PTHR45947">
    <property type="entry name" value="SULFOQUINOVOSYL TRANSFERASE SQD2"/>
    <property type="match status" value="1"/>
</dbReference>
<gene>
    <name evidence="3" type="ORF">FDQ92_02595</name>
</gene>
<dbReference type="PANTHER" id="PTHR45947:SF3">
    <property type="entry name" value="SULFOQUINOVOSYL TRANSFERASE SQD2"/>
    <property type="match status" value="1"/>
</dbReference>
<dbReference type="Pfam" id="PF13439">
    <property type="entry name" value="Glyco_transf_4"/>
    <property type="match status" value="1"/>
</dbReference>
<keyword evidence="3" id="KW-0808">Transferase</keyword>
<sequence>MYSWGGNRGRQLVLSSEKSRFLRGQPYRLPMETSYKEQEKGPDQWSEGSIHIIGSRQYGGADRFYVRLVRALAARGHRVLAVNRPGAPVHQALKNLVPQKFVPMMNGFDLYSMWQIRRLVGTYRFPIIQTYMGRATRLTRLPKRVPAIHIARLGGFYKIDGYYRHADVWVGNTKGVCDYLVSEGFPASRVFHIGNFVDTPRRLSQDERLQYRKRWQIPQDAFVIATLGRFIPLKGFQDLLTAISLGPTPSKDRPVVWIIAGDGPMGPELREKARKLEIEAYVRFPGWQDDPAAVYSLADLFVCPSRHETLGNVILEAWSYGVPVVATKTPGPLELIQPDENGFLVDVGEPRRLASLIDRVVNSEEGVLREMGRKGMRLVQDRYSEQSVVESYESLYRILLASGSFVR</sequence>
<feature type="domain" description="Glycosyl transferase family 1" evidence="1">
    <location>
        <begin position="210"/>
        <end position="366"/>
    </location>
</feature>
<dbReference type="AlphaFoldDB" id="A0A4P8L076"/>
<dbReference type="Proteomes" id="UP000298602">
    <property type="component" value="Chromosome"/>
</dbReference>
<dbReference type="SUPFAM" id="SSF53756">
    <property type="entry name" value="UDP-Glycosyltransferase/glycogen phosphorylase"/>
    <property type="match status" value="1"/>
</dbReference>
<dbReference type="Gene3D" id="3.40.50.2000">
    <property type="entry name" value="Glycogen Phosphorylase B"/>
    <property type="match status" value="2"/>
</dbReference>
<feature type="domain" description="Glycosyltransferase subfamily 4-like N-terminal" evidence="2">
    <location>
        <begin position="58"/>
        <end position="199"/>
    </location>
</feature>
<evidence type="ECO:0000313" key="4">
    <source>
        <dbReference type="Proteomes" id="UP000298602"/>
    </source>
</evidence>
<dbReference type="InterPro" id="IPR028098">
    <property type="entry name" value="Glyco_trans_4-like_N"/>
</dbReference>
<dbReference type="OrthoDB" id="9803091at2"/>
<organism evidence="3 4">
    <name type="scientific">Desulfoglaeba alkanexedens ALDC</name>
    <dbReference type="NCBI Taxonomy" id="980445"/>
    <lineage>
        <taxon>Bacteria</taxon>
        <taxon>Pseudomonadati</taxon>
        <taxon>Thermodesulfobacteriota</taxon>
        <taxon>Syntrophobacteria</taxon>
        <taxon>Syntrophobacterales</taxon>
        <taxon>Syntrophobacteraceae</taxon>
        <taxon>Desulfoglaeba</taxon>
    </lineage>
</organism>
<dbReference type="EMBL" id="CP040098">
    <property type="protein sequence ID" value="QCQ21178.1"/>
    <property type="molecule type" value="Genomic_DNA"/>
</dbReference>
<evidence type="ECO:0000313" key="3">
    <source>
        <dbReference type="EMBL" id="QCQ21178.1"/>
    </source>
</evidence>
<proteinExistence type="predicted"/>
<reference evidence="3 4" key="1">
    <citation type="submission" date="2019-05" db="EMBL/GenBank/DDBJ databases">
        <title>The Complete Genome Sequence of the n-alkane-degrading Desulfoglaeba alkanexedens ALDC reveals multiple alkylsuccinate synthase gene clusters.</title>
        <authorList>
            <person name="Callaghan A.V."/>
            <person name="Davidova I.A."/>
            <person name="Duncan K.E."/>
            <person name="Morris B."/>
            <person name="McInerney M.J."/>
        </authorList>
    </citation>
    <scope>NUCLEOTIDE SEQUENCE [LARGE SCALE GENOMIC DNA]</scope>
    <source>
        <strain evidence="3 4">ALDC</strain>
    </source>
</reference>
<accession>A0A4P8L076</accession>
<dbReference type="KEGG" id="dax:FDQ92_02595"/>
<keyword evidence="4" id="KW-1185">Reference proteome</keyword>
<dbReference type="InterPro" id="IPR050194">
    <property type="entry name" value="Glycosyltransferase_grp1"/>
</dbReference>
<name>A0A4P8L076_9BACT</name>
<dbReference type="Pfam" id="PF00534">
    <property type="entry name" value="Glycos_transf_1"/>
    <property type="match status" value="1"/>
</dbReference>
<evidence type="ECO:0000259" key="1">
    <source>
        <dbReference type="Pfam" id="PF00534"/>
    </source>
</evidence>
<dbReference type="InterPro" id="IPR001296">
    <property type="entry name" value="Glyco_trans_1"/>
</dbReference>
<evidence type="ECO:0000259" key="2">
    <source>
        <dbReference type="Pfam" id="PF13439"/>
    </source>
</evidence>